<reference evidence="1" key="1">
    <citation type="journal article" date="2018" name="DNA Res.">
        <title>Multiple hybrid de novo genome assembly of finger millet, an orphan allotetraploid crop.</title>
        <authorList>
            <person name="Hatakeyama M."/>
            <person name="Aluri S."/>
            <person name="Balachadran M.T."/>
            <person name="Sivarajan S.R."/>
            <person name="Patrignani A."/>
            <person name="Gruter S."/>
            <person name="Poveda L."/>
            <person name="Shimizu-Inatsugi R."/>
            <person name="Baeten J."/>
            <person name="Francoijs K.J."/>
            <person name="Nataraja K.N."/>
            <person name="Reddy Y.A.N."/>
            <person name="Phadnis S."/>
            <person name="Ravikumar R.L."/>
            <person name="Schlapbach R."/>
            <person name="Sreeman S.M."/>
            <person name="Shimizu K.K."/>
        </authorList>
    </citation>
    <scope>NUCLEOTIDE SEQUENCE</scope>
</reference>
<evidence type="ECO:0000313" key="2">
    <source>
        <dbReference type="Proteomes" id="UP001054889"/>
    </source>
</evidence>
<accession>A0AAV5E326</accession>
<dbReference type="EMBL" id="BQKI01000073">
    <property type="protein sequence ID" value="GJN16845.1"/>
    <property type="molecule type" value="Genomic_DNA"/>
</dbReference>
<protein>
    <recommendedName>
        <fullName evidence="3">F-box domain-containing protein</fullName>
    </recommendedName>
</protein>
<dbReference type="SUPFAM" id="SSF81383">
    <property type="entry name" value="F-box domain"/>
    <property type="match status" value="1"/>
</dbReference>
<dbReference type="Proteomes" id="UP001054889">
    <property type="component" value="Unassembled WGS sequence"/>
</dbReference>
<sequence length="566" mass="62894">MLTSDLTTTTTRGVSFTELPVPISAGRSSSFLCVSGDGNLSVASVSATRMEVWTQQDGDEWLRAKVIEIPPMPPRMNYYPFESRRDWFAFHRGSVLALYGGDRIFVLDIERGVLERVMDCPTCLLINGHGTCVPPKAETAVGTTAIMARRNDSVPEHLPEDVLFEIFSRVKDLRCALTCKPWLHLLADRSFLRRLWPDRSQGRRGLLGFFFEKESFLGVGKWAISTGHTRMREDYASTFVPTPESLLGPGYRPLTSFVADHDGAFDYAEVVASRNGILLMRLNPGSSPGIIDVKKNAVGLCNPITGERHVAPPLIDCACLGWSVNGYAILTDADAGDFNSSPSSGTFLKLLLIGYDHHQDGRHLHVHTYPATTRSWSACTRYNQSKNFGIVGSYKAAVVHHGSAHWLYIHLDSNDNSLYMLAVEVNMARASFIQLPISRYSISFLCVSGDDKLSVASVYPTHMDVWTQQRDGGDAASWLRTQVIHVPPRVLPRHVRTWSYLNMGSLLALYQGGSISVIDMETKVWERVMDCPPCLLDNAKKNCVPFEVDLSEFFVLRLGALSRGLS</sequence>
<gene>
    <name evidence="1" type="primary">gb03869</name>
    <name evidence="1" type="ORF">PR202_gb03869</name>
</gene>
<comment type="caution">
    <text evidence="1">The sequence shown here is derived from an EMBL/GenBank/DDBJ whole genome shotgun (WGS) entry which is preliminary data.</text>
</comment>
<organism evidence="1 2">
    <name type="scientific">Eleusine coracana subsp. coracana</name>
    <dbReference type="NCBI Taxonomy" id="191504"/>
    <lineage>
        <taxon>Eukaryota</taxon>
        <taxon>Viridiplantae</taxon>
        <taxon>Streptophyta</taxon>
        <taxon>Embryophyta</taxon>
        <taxon>Tracheophyta</taxon>
        <taxon>Spermatophyta</taxon>
        <taxon>Magnoliopsida</taxon>
        <taxon>Liliopsida</taxon>
        <taxon>Poales</taxon>
        <taxon>Poaceae</taxon>
        <taxon>PACMAD clade</taxon>
        <taxon>Chloridoideae</taxon>
        <taxon>Cynodonteae</taxon>
        <taxon>Eleusininae</taxon>
        <taxon>Eleusine</taxon>
    </lineage>
</organism>
<keyword evidence="2" id="KW-1185">Reference proteome</keyword>
<evidence type="ECO:0000313" key="1">
    <source>
        <dbReference type="EMBL" id="GJN16845.1"/>
    </source>
</evidence>
<evidence type="ECO:0008006" key="3">
    <source>
        <dbReference type="Google" id="ProtNLM"/>
    </source>
</evidence>
<dbReference type="InterPro" id="IPR036047">
    <property type="entry name" value="F-box-like_dom_sf"/>
</dbReference>
<name>A0AAV5E326_ELECO</name>
<dbReference type="PANTHER" id="PTHR35828">
    <property type="entry name" value="OS08G0203800 PROTEIN-RELATED"/>
    <property type="match status" value="1"/>
</dbReference>
<dbReference type="PANTHER" id="PTHR35828:SF13">
    <property type="entry name" value="OS01G0152100 PROTEIN"/>
    <property type="match status" value="1"/>
</dbReference>
<proteinExistence type="predicted"/>
<dbReference type="AlphaFoldDB" id="A0AAV5E326"/>
<reference evidence="1" key="2">
    <citation type="submission" date="2021-12" db="EMBL/GenBank/DDBJ databases">
        <title>Resequencing data analysis of finger millet.</title>
        <authorList>
            <person name="Hatakeyama M."/>
            <person name="Aluri S."/>
            <person name="Balachadran M.T."/>
            <person name="Sivarajan S.R."/>
            <person name="Poveda L."/>
            <person name="Shimizu-Inatsugi R."/>
            <person name="Schlapbach R."/>
            <person name="Sreeman S.M."/>
            <person name="Shimizu K.K."/>
        </authorList>
    </citation>
    <scope>NUCLEOTIDE SEQUENCE</scope>
</reference>